<feature type="domain" description="Alpha-L-rhamnosidase six-hairpin glycosidase" evidence="8">
    <location>
        <begin position="811"/>
        <end position="1147"/>
    </location>
</feature>
<sequence>MLKENLGFLLLAFVGFCEILVANAAITLSSLQVENQVAPVGIDVKPRFSWIISSTQRGIAQTSYQILVSKSQAGNSDVWNSGVVASPKPYLIEYAGPALSSDTKYFWSINIVTPAGSASASSEFTTGMLASSDWGSSLWIGKPTQGLPDALVSAFRSASWIWTSETGAPNAPAEDRAFRKTFTSPGGKVATSALVLLSVDDRFSFYVNGNLVGSSPTTLDVWKTAQKFTVPLASGSNLFAIRGTNLADVATGGAGPAGVLAAIQITFSDGTTSTITSDASWRSIKSIPTNFQSPSLDDSQWAAATVISAYGSGPWGTQVAVLTDTAPTVSLSDSTWIWSSESASPNAPAQPRAFRKTFPTPSGKTVKSAFVLLTVDDGFTFYVNGALVGSSPNQTDAWKSAQPFTVTLSGASTLFAVRGNNLPDVTSGGDSPAGLLAAIQITYTDGSTSNVFSDSSWKVSKTVPSGFELPSTDDSSWAAATSLGKNGVSPWGTVAASDALGEHPAPLLRKEFTISKTISFARLHYSAGGYASISINGVPASDHVLTPGFTKYDTQTQYVSLDVTSKLKSGANAIGAELGRSHYGSTQGSVWNWNTASWHGEPALRAVLSIGFTDGTTTRVVSDASWQVIEGPTRLDDVFGGENYDASFAQPGFDRAGFTTTGWSNAQSMGGPKGVLVNQLQPPTRVVQSMTPVSVTQPVNGIFVAAFERVVAGWARITVTGPKKSMLTIHFGEKLKADGTVIFEDSNHYYANNFQTDRFWLAGTGSPEIFEPKFSYKGYQYVQIQGWPSSTPPTTANIVGQVVHDDLQPRGGFQSSNDLLNKLHKASTFTMLNNVHSIPEDCPTFEKNGWSGDAMLGTEMFLSNFNAENLLAKYSRDLDESRPNGSGPPGVIAPDSGWGANNHSPTWHSAFIFIPWWLYQYRGDRRVLEDHYDSMKNYVAFELARSPNNIASTGLGDWVTPETSPAGGNPPEDLRVSATAYLYQMLTTMNQVATVLNKASDASTFSSQATNVRNAFNQLFLNKGTGYYVGSGDSGYRQTHNLLALAFGLVPNATTAKVVADSIAQDVVSRNTHLNTGALGTKYILPVLSEHGHADTAFALSQQTTFPSWGFWIANGANTMWEHWALEARSRDHLFLGTFEDWLYKHMAGIQSTSVAFEKVNIAPVLTGFLDSAHAWMLTPFGNLTVDWTKSGGNVNVNVGVPVGVTATVTVPGAQILEGGKPVAPDGGIKIMEIGSQGIQVSVGSGTYSFSSVAK</sequence>
<dbReference type="Pfam" id="PF05592">
    <property type="entry name" value="Bac_rhamnosid"/>
    <property type="match status" value="1"/>
</dbReference>
<dbReference type="InterPro" id="IPR013737">
    <property type="entry name" value="Bac_rhamnosid_N"/>
</dbReference>
<name>A0A9P5YEF1_9AGAR</name>
<dbReference type="Pfam" id="PF25788">
    <property type="entry name" value="Ig_Rha78A_N"/>
    <property type="match status" value="1"/>
</dbReference>
<evidence type="ECO:0000259" key="9">
    <source>
        <dbReference type="Pfam" id="PF17390"/>
    </source>
</evidence>
<dbReference type="InterPro" id="IPR035398">
    <property type="entry name" value="Bac_rhamnosid_C"/>
</dbReference>
<feature type="domain" description="Bacterial alpha-L-rhamnosidase N-terminal" evidence="7">
    <location>
        <begin position="516"/>
        <end position="688"/>
    </location>
</feature>
<protein>
    <recommendedName>
        <fullName evidence="2">alpha-L-rhamnosidase</fullName>
        <ecNumber evidence="2">3.2.1.40</ecNumber>
    </recommendedName>
</protein>
<dbReference type="Proteomes" id="UP000807353">
    <property type="component" value="Unassembled WGS sequence"/>
</dbReference>
<keyword evidence="3" id="KW-0378">Hydrolase</keyword>
<gene>
    <name evidence="10" type="ORF">BDZ94DRAFT_1184183</name>
</gene>
<keyword evidence="5" id="KW-0732">Signal</keyword>
<organism evidence="10 11">
    <name type="scientific">Collybia nuda</name>
    <dbReference type="NCBI Taxonomy" id="64659"/>
    <lineage>
        <taxon>Eukaryota</taxon>
        <taxon>Fungi</taxon>
        <taxon>Dikarya</taxon>
        <taxon>Basidiomycota</taxon>
        <taxon>Agaricomycotina</taxon>
        <taxon>Agaricomycetes</taxon>
        <taxon>Agaricomycetidae</taxon>
        <taxon>Agaricales</taxon>
        <taxon>Tricholomatineae</taxon>
        <taxon>Clitocybaceae</taxon>
        <taxon>Collybia</taxon>
    </lineage>
</organism>
<dbReference type="GO" id="GO:0005975">
    <property type="term" value="P:carbohydrate metabolic process"/>
    <property type="evidence" value="ECO:0007669"/>
    <property type="project" value="InterPro"/>
</dbReference>
<feature type="region of interest" description="Disordered" evidence="4">
    <location>
        <begin position="878"/>
        <end position="897"/>
    </location>
</feature>
<evidence type="ECO:0000259" key="6">
    <source>
        <dbReference type="Pfam" id="PF05592"/>
    </source>
</evidence>
<evidence type="ECO:0000256" key="5">
    <source>
        <dbReference type="SAM" id="SignalP"/>
    </source>
</evidence>
<dbReference type="SUPFAM" id="SSF48208">
    <property type="entry name" value="Six-hairpin glycosidases"/>
    <property type="match status" value="1"/>
</dbReference>
<feature type="chain" id="PRO_5040452199" description="alpha-L-rhamnosidase" evidence="5">
    <location>
        <begin position="25"/>
        <end position="1255"/>
    </location>
</feature>
<dbReference type="InterPro" id="IPR035396">
    <property type="entry name" value="Bac_rhamnosid6H"/>
</dbReference>
<evidence type="ECO:0000313" key="11">
    <source>
        <dbReference type="Proteomes" id="UP000807353"/>
    </source>
</evidence>
<comment type="catalytic activity">
    <reaction evidence="1">
        <text>Hydrolysis of terminal non-reducing alpha-L-rhamnose residues in alpha-L-rhamnosides.</text>
        <dbReference type="EC" id="3.2.1.40"/>
    </reaction>
</comment>
<evidence type="ECO:0000256" key="4">
    <source>
        <dbReference type="SAM" id="MobiDB-lite"/>
    </source>
</evidence>
<keyword evidence="11" id="KW-1185">Reference proteome</keyword>
<dbReference type="GO" id="GO:0030596">
    <property type="term" value="F:alpha-L-rhamnosidase activity"/>
    <property type="evidence" value="ECO:0007669"/>
    <property type="project" value="UniProtKB-EC"/>
</dbReference>
<dbReference type="Gene3D" id="1.50.10.10">
    <property type="match status" value="1"/>
</dbReference>
<evidence type="ECO:0000256" key="2">
    <source>
        <dbReference type="ARBA" id="ARBA00012652"/>
    </source>
</evidence>
<dbReference type="EC" id="3.2.1.40" evidence="2"/>
<proteinExistence type="predicted"/>
<feature type="domain" description="Alpha-L-rhamnosidase C-terminal" evidence="9">
    <location>
        <begin position="1149"/>
        <end position="1215"/>
    </location>
</feature>
<accession>A0A9P5YEF1</accession>
<dbReference type="PANTHER" id="PTHR33307">
    <property type="entry name" value="ALPHA-RHAMNOSIDASE (EUROFUNG)"/>
    <property type="match status" value="1"/>
</dbReference>
<dbReference type="Pfam" id="PF17389">
    <property type="entry name" value="Bac_rhamnosid6H"/>
    <property type="match status" value="1"/>
</dbReference>
<feature type="domain" description="Alpha-L-rhamnosidase concanavalin-like" evidence="6">
    <location>
        <begin position="702"/>
        <end position="804"/>
    </location>
</feature>
<dbReference type="InterPro" id="IPR008928">
    <property type="entry name" value="6-hairpin_glycosidase_sf"/>
</dbReference>
<evidence type="ECO:0000313" key="10">
    <source>
        <dbReference type="EMBL" id="KAF9468468.1"/>
    </source>
</evidence>
<comment type="caution">
    <text evidence="10">The sequence shown here is derived from an EMBL/GenBank/DDBJ whole genome shotgun (WGS) entry which is preliminary data.</text>
</comment>
<evidence type="ECO:0000256" key="1">
    <source>
        <dbReference type="ARBA" id="ARBA00001445"/>
    </source>
</evidence>
<dbReference type="PANTHER" id="PTHR33307:SF6">
    <property type="entry name" value="ALPHA-RHAMNOSIDASE (EUROFUNG)-RELATED"/>
    <property type="match status" value="1"/>
</dbReference>
<reference evidence="10" key="1">
    <citation type="submission" date="2020-11" db="EMBL/GenBank/DDBJ databases">
        <authorList>
            <consortium name="DOE Joint Genome Institute"/>
            <person name="Ahrendt S."/>
            <person name="Riley R."/>
            <person name="Andreopoulos W."/>
            <person name="Labutti K."/>
            <person name="Pangilinan J."/>
            <person name="Ruiz-Duenas F.J."/>
            <person name="Barrasa J.M."/>
            <person name="Sanchez-Garcia M."/>
            <person name="Camarero S."/>
            <person name="Miyauchi S."/>
            <person name="Serrano A."/>
            <person name="Linde D."/>
            <person name="Babiker R."/>
            <person name="Drula E."/>
            <person name="Ayuso-Fernandez I."/>
            <person name="Pacheco R."/>
            <person name="Padilla G."/>
            <person name="Ferreira P."/>
            <person name="Barriuso J."/>
            <person name="Kellner H."/>
            <person name="Castanera R."/>
            <person name="Alfaro M."/>
            <person name="Ramirez L."/>
            <person name="Pisabarro A.G."/>
            <person name="Kuo A."/>
            <person name="Tritt A."/>
            <person name="Lipzen A."/>
            <person name="He G."/>
            <person name="Yan M."/>
            <person name="Ng V."/>
            <person name="Cullen D."/>
            <person name="Martin F."/>
            <person name="Rosso M.-N."/>
            <person name="Henrissat B."/>
            <person name="Hibbett D."/>
            <person name="Martinez A.T."/>
            <person name="Grigoriev I.V."/>
        </authorList>
    </citation>
    <scope>NUCLEOTIDE SEQUENCE</scope>
    <source>
        <strain evidence="10">CBS 247.69</strain>
    </source>
</reference>
<dbReference type="Pfam" id="PF17390">
    <property type="entry name" value="Bac_rhamnosid_C"/>
    <property type="match status" value="1"/>
</dbReference>
<dbReference type="OrthoDB" id="10036721at2759"/>
<dbReference type="Gene3D" id="2.60.120.260">
    <property type="entry name" value="Galactose-binding domain-like"/>
    <property type="match status" value="4"/>
</dbReference>
<evidence type="ECO:0000259" key="7">
    <source>
        <dbReference type="Pfam" id="PF08531"/>
    </source>
</evidence>
<dbReference type="AlphaFoldDB" id="A0A9P5YEF1"/>
<evidence type="ECO:0000256" key="3">
    <source>
        <dbReference type="ARBA" id="ARBA00022801"/>
    </source>
</evidence>
<evidence type="ECO:0000259" key="8">
    <source>
        <dbReference type="Pfam" id="PF17389"/>
    </source>
</evidence>
<dbReference type="EMBL" id="MU150233">
    <property type="protein sequence ID" value="KAF9468468.1"/>
    <property type="molecule type" value="Genomic_DNA"/>
</dbReference>
<feature type="signal peptide" evidence="5">
    <location>
        <begin position="1"/>
        <end position="24"/>
    </location>
</feature>
<dbReference type="InterPro" id="IPR008902">
    <property type="entry name" value="Rhamnosid_concanavalin"/>
</dbReference>
<dbReference type="InterPro" id="IPR012341">
    <property type="entry name" value="6hp_glycosidase-like_sf"/>
</dbReference>
<dbReference type="Pfam" id="PF08531">
    <property type="entry name" value="Bac_rhamnosid_N"/>
    <property type="match status" value="1"/>
</dbReference>
<dbReference type="Gene3D" id="2.60.40.10">
    <property type="entry name" value="Immunoglobulins"/>
    <property type="match status" value="1"/>
</dbReference>
<dbReference type="InterPro" id="IPR016007">
    <property type="entry name" value="Alpha_rhamnosid"/>
</dbReference>
<dbReference type="Gene3D" id="2.60.420.10">
    <property type="entry name" value="Maltose phosphorylase, domain 3"/>
    <property type="match status" value="1"/>
</dbReference>
<dbReference type="InterPro" id="IPR013783">
    <property type="entry name" value="Ig-like_fold"/>
</dbReference>